<dbReference type="InterPro" id="IPR007863">
    <property type="entry name" value="Peptidase_M16_C"/>
</dbReference>
<feature type="domain" description="Peptidase M16 C-terminal" evidence="5">
    <location>
        <begin position="168"/>
        <end position="341"/>
    </location>
</feature>
<evidence type="ECO:0000313" key="6">
    <source>
        <dbReference type="EMBL" id="HEF65470.1"/>
    </source>
</evidence>
<dbReference type="GO" id="GO:0046872">
    <property type="term" value="F:metal ion binding"/>
    <property type="evidence" value="ECO:0007669"/>
    <property type="project" value="InterPro"/>
</dbReference>
<dbReference type="AlphaFoldDB" id="A0A7C1JMR3"/>
<dbReference type="EMBL" id="DSJL01000011">
    <property type="protein sequence ID" value="HEF65470.1"/>
    <property type="molecule type" value="Genomic_DNA"/>
</dbReference>
<dbReference type="GO" id="GO:0004222">
    <property type="term" value="F:metalloendopeptidase activity"/>
    <property type="evidence" value="ECO:0007669"/>
    <property type="project" value="InterPro"/>
</dbReference>
<dbReference type="InterPro" id="IPR011249">
    <property type="entry name" value="Metalloenz_LuxS/M16"/>
</dbReference>
<comment type="similarity">
    <text evidence="2 3">Belongs to the peptidase M16 family.</text>
</comment>
<evidence type="ECO:0000259" key="5">
    <source>
        <dbReference type="Pfam" id="PF05193"/>
    </source>
</evidence>
<comment type="cofactor">
    <cofactor evidence="1">
        <name>Zn(2+)</name>
        <dbReference type="ChEBI" id="CHEBI:29105"/>
    </cofactor>
</comment>
<feature type="domain" description="Peptidase M16 N-terminal" evidence="4">
    <location>
        <begin position="13"/>
        <end position="161"/>
    </location>
</feature>
<comment type="caution">
    <text evidence="6">The sequence shown here is derived from an EMBL/GenBank/DDBJ whole genome shotgun (WGS) entry which is preliminary data.</text>
</comment>
<dbReference type="Gene3D" id="3.30.830.10">
    <property type="entry name" value="Metalloenzyme, LuxS/M16 peptidase-like"/>
    <property type="match status" value="2"/>
</dbReference>
<organism evidence="6">
    <name type="scientific">Thermomicrobium roseum</name>
    <dbReference type="NCBI Taxonomy" id="500"/>
    <lineage>
        <taxon>Bacteria</taxon>
        <taxon>Pseudomonadati</taxon>
        <taxon>Thermomicrobiota</taxon>
        <taxon>Thermomicrobia</taxon>
        <taxon>Thermomicrobiales</taxon>
        <taxon>Thermomicrobiaceae</taxon>
        <taxon>Thermomicrobium</taxon>
    </lineage>
</organism>
<dbReference type="GO" id="GO:0006508">
    <property type="term" value="P:proteolysis"/>
    <property type="evidence" value="ECO:0007669"/>
    <property type="project" value="InterPro"/>
</dbReference>
<protein>
    <submittedName>
        <fullName evidence="6">Insulinase family protein</fullName>
    </submittedName>
</protein>
<dbReference type="InterPro" id="IPR011765">
    <property type="entry name" value="Pept_M16_N"/>
</dbReference>
<proteinExistence type="inferred from homology"/>
<reference evidence="6" key="1">
    <citation type="journal article" date="2020" name="mSystems">
        <title>Genome- and Community-Level Interaction Insights into Carbon Utilization and Element Cycling Functions of Hydrothermarchaeota in Hydrothermal Sediment.</title>
        <authorList>
            <person name="Zhou Z."/>
            <person name="Liu Y."/>
            <person name="Xu W."/>
            <person name="Pan J."/>
            <person name="Luo Z.H."/>
            <person name="Li M."/>
        </authorList>
    </citation>
    <scope>NUCLEOTIDE SEQUENCE [LARGE SCALE GENOMIC DNA]</scope>
    <source>
        <strain evidence="6">SpSt-222</strain>
    </source>
</reference>
<evidence type="ECO:0000256" key="1">
    <source>
        <dbReference type="ARBA" id="ARBA00001947"/>
    </source>
</evidence>
<sequence>MEYEKTQLANGIRIVTSRMPHVRSATVIIYVRVGSRYESDCLAGISHFLEHMLFKGTERRPDPVLISEAIEGVGGIMNASTGRESTDYWVKVPSAHLGLAFDVLADMLRHPLFDPVELEKERHVIVEEIHGIRDTPDDYVHDLVDQALWNGHPLGRPIIGTEETVEAITRDELIAYLREHYRADRLVIAAAGDLLHEQVVELVEQYFGDLEPGPPGDPHPARLDDARPSVQLLGRPTEQAHLCLAWPALPYTDERRFVQGMLDAVLSSGMSSRLFKEIRERQGLAYEVYGYLREYADVGQGVVYTGTDVERAERALRAVRNELEKLVREPVPTEELERMKELRVGRIVMGLEDSRAVASWIGGQELVFGEVLTPEEVIARIRAVTSEEIQALAQELFHPDRFALAVIGPFEDPEPLLTAARGD</sequence>
<evidence type="ECO:0000256" key="2">
    <source>
        <dbReference type="ARBA" id="ARBA00007261"/>
    </source>
</evidence>
<dbReference type="PROSITE" id="PS00143">
    <property type="entry name" value="INSULINASE"/>
    <property type="match status" value="1"/>
</dbReference>
<accession>A0A7C1JMR3</accession>
<evidence type="ECO:0000256" key="3">
    <source>
        <dbReference type="RuleBase" id="RU004447"/>
    </source>
</evidence>
<dbReference type="Pfam" id="PF05193">
    <property type="entry name" value="Peptidase_M16_C"/>
    <property type="match status" value="1"/>
</dbReference>
<dbReference type="PANTHER" id="PTHR11851:SF49">
    <property type="entry name" value="MITOCHONDRIAL-PROCESSING PEPTIDASE SUBUNIT ALPHA"/>
    <property type="match status" value="1"/>
</dbReference>
<dbReference type="InterPro" id="IPR001431">
    <property type="entry name" value="Pept_M16_Zn_BS"/>
</dbReference>
<dbReference type="Pfam" id="PF00675">
    <property type="entry name" value="Peptidase_M16"/>
    <property type="match status" value="1"/>
</dbReference>
<dbReference type="PANTHER" id="PTHR11851">
    <property type="entry name" value="METALLOPROTEASE"/>
    <property type="match status" value="1"/>
</dbReference>
<evidence type="ECO:0000259" key="4">
    <source>
        <dbReference type="Pfam" id="PF00675"/>
    </source>
</evidence>
<name>A0A7C1JMR3_THERO</name>
<dbReference type="SUPFAM" id="SSF63411">
    <property type="entry name" value="LuxS/MPP-like metallohydrolase"/>
    <property type="match status" value="2"/>
</dbReference>
<gene>
    <name evidence="6" type="ORF">ENP47_07720</name>
</gene>
<dbReference type="FunFam" id="3.30.830.10:FF:000008">
    <property type="entry name" value="Mitochondrial-processing peptidase subunit beta"/>
    <property type="match status" value="1"/>
</dbReference>
<dbReference type="InterPro" id="IPR050361">
    <property type="entry name" value="MPP/UQCRC_Complex"/>
</dbReference>